<keyword evidence="1" id="KW-0732">Signal</keyword>
<evidence type="ECO:0000313" key="3">
    <source>
        <dbReference type="Proteomes" id="UP001222027"/>
    </source>
</evidence>
<accession>A0AAV8Q0R2</accession>
<dbReference type="Proteomes" id="UP001222027">
    <property type="component" value="Unassembled WGS sequence"/>
</dbReference>
<dbReference type="AlphaFoldDB" id="A0AAV8Q0R2"/>
<comment type="caution">
    <text evidence="2">The sequence shown here is derived from an EMBL/GenBank/DDBJ whole genome shotgun (WGS) entry which is preliminary data.</text>
</comment>
<reference evidence="2 3" key="1">
    <citation type="submission" date="2022-12" db="EMBL/GenBank/DDBJ databases">
        <title>Chromosome-scale assembly of the Ensete ventricosum genome.</title>
        <authorList>
            <person name="Dussert Y."/>
            <person name="Stocks J."/>
            <person name="Wendawek A."/>
            <person name="Woldeyes F."/>
            <person name="Nichols R.A."/>
            <person name="Borrell J.S."/>
        </authorList>
    </citation>
    <scope>NUCLEOTIDE SEQUENCE [LARGE SCALE GENOMIC DNA]</scope>
    <source>
        <strain evidence="3">cv. Maze</strain>
        <tissue evidence="2">Seeds</tissue>
    </source>
</reference>
<proteinExistence type="predicted"/>
<keyword evidence="3" id="KW-1185">Reference proteome</keyword>
<feature type="chain" id="PRO_5043586195" description="Secreted protein" evidence="1">
    <location>
        <begin position="27"/>
        <end position="90"/>
    </location>
</feature>
<name>A0AAV8Q0R2_ENSVE</name>
<evidence type="ECO:0000256" key="1">
    <source>
        <dbReference type="SAM" id="SignalP"/>
    </source>
</evidence>
<dbReference type="EMBL" id="JAQQAF010000009">
    <property type="protein sequence ID" value="KAJ8460740.1"/>
    <property type="molecule type" value="Genomic_DNA"/>
</dbReference>
<evidence type="ECO:0000313" key="2">
    <source>
        <dbReference type="EMBL" id="KAJ8460740.1"/>
    </source>
</evidence>
<sequence length="90" mass="10078">MQHQQHSSLLYVFLVRWFILQAGVQANASHLFMPFPVIKKADVLHKQTRKQNGKASLGGSHKREPIDTLHCIASRSLAAKVYISPNPCEG</sequence>
<evidence type="ECO:0008006" key="4">
    <source>
        <dbReference type="Google" id="ProtNLM"/>
    </source>
</evidence>
<protein>
    <recommendedName>
        <fullName evidence="4">Secreted protein</fullName>
    </recommendedName>
</protein>
<gene>
    <name evidence="2" type="ORF">OPV22_033666</name>
</gene>
<feature type="signal peptide" evidence="1">
    <location>
        <begin position="1"/>
        <end position="26"/>
    </location>
</feature>
<organism evidence="2 3">
    <name type="scientific">Ensete ventricosum</name>
    <name type="common">Abyssinian banana</name>
    <name type="synonym">Musa ensete</name>
    <dbReference type="NCBI Taxonomy" id="4639"/>
    <lineage>
        <taxon>Eukaryota</taxon>
        <taxon>Viridiplantae</taxon>
        <taxon>Streptophyta</taxon>
        <taxon>Embryophyta</taxon>
        <taxon>Tracheophyta</taxon>
        <taxon>Spermatophyta</taxon>
        <taxon>Magnoliopsida</taxon>
        <taxon>Liliopsida</taxon>
        <taxon>Zingiberales</taxon>
        <taxon>Musaceae</taxon>
        <taxon>Ensete</taxon>
    </lineage>
</organism>